<feature type="domain" description="Malonyl-CoA:ACP transacylase (MAT)" evidence="3">
    <location>
        <begin position="4"/>
        <end position="297"/>
    </location>
</feature>
<sequence length="325" mass="34923">MALLLPGQGAQHPRMAAGLYRHEEVFTHWMDEAFRLLGPDGARLRQEWLAERPSAAFDDVSVAQPLLYAVDHALGRTVLEWGVRPVALLGHSVGEFAAATLAGVVDFADGVRMMRERRELFARTPPGGMLAVSAGVGEVAGLLRDGVHLAAVNASRQLLLAGASQPLERAARVLREREIVCREVPARQAFHTPLVDGAVEASLPGWRSLRLSPPRLTLYSAYTGGVLTDGEARDPDFWAWQASRPVHFAPTLSALLAAHACVLVEAGPGNSLTMLARRKPAVAEGRCAVLPLLPDRPRGEEADRHAVAAARAALLPTTDTHEEAS</sequence>
<dbReference type="SUPFAM" id="SSF52151">
    <property type="entry name" value="FabD/lysophospholipase-like"/>
    <property type="match status" value="1"/>
</dbReference>
<name>Q67G33_9ACTN</name>
<dbReference type="GO" id="GO:0006633">
    <property type="term" value="P:fatty acid biosynthetic process"/>
    <property type="evidence" value="ECO:0007669"/>
    <property type="project" value="TreeGrafter"/>
</dbReference>
<dbReference type="GO" id="GO:0004312">
    <property type="term" value="F:fatty acid synthase activity"/>
    <property type="evidence" value="ECO:0007669"/>
    <property type="project" value="TreeGrafter"/>
</dbReference>
<keyword evidence="4" id="KW-0808">Transferase</keyword>
<dbReference type="InterPro" id="IPR016036">
    <property type="entry name" value="Malonyl_transacylase_ACP-bd"/>
</dbReference>
<dbReference type="InterPro" id="IPR014043">
    <property type="entry name" value="Acyl_transferase_dom"/>
</dbReference>
<dbReference type="EMBL" id="AY196994">
    <property type="protein sequence ID" value="AAP85359.1"/>
    <property type="molecule type" value="Genomic_DNA"/>
</dbReference>
<keyword evidence="2" id="KW-0597">Phosphoprotein</keyword>
<protein>
    <submittedName>
        <fullName evidence="4">Putative acyltransferase</fullName>
    </submittedName>
</protein>
<accession>Q67G33</accession>
<dbReference type="SUPFAM" id="SSF55048">
    <property type="entry name" value="Probable ACP-binding domain of malonyl-CoA ACP transacylase"/>
    <property type="match status" value="1"/>
</dbReference>
<dbReference type="InterPro" id="IPR001227">
    <property type="entry name" value="Ac_transferase_dom_sf"/>
</dbReference>
<dbReference type="InterPro" id="IPR050091">
    <property type="entry name" value="PKS_NRPS_Biosynth_Enz"/>
</dbReference>
<keyword evidence="4" id="KW-0012">Acyltransferase</keyword>
<keyword evidence="1" id="KW-0596">Phosphopantetheine</keyword>
<evidence type="ECO:0000259" key="3">
    <source>
        <dbReference type="SMART" id="SM00827"/>
    </source>
</evidence>
<evidence type="ECO:0000256" key="1">
    <source>
        <dbReference type="ARBA" id="ARBA00022450"/>
    </source>
</evidence>
<reference evidence="4" key="1">
    <citation type="journal article" date="2004" name="Chem. Biol.">
        <title>The hedamycin locus implicates a novel aromatic PKS priming mechanism.</title>
        <authorList>
            <person name="Bililign T."/>
            <person name="Hyun C.G."/>
            <person name="Williams J.S."/>
            <person name="Czisny A.M."/>
            <person name="Thorson J.S."/>
        </authorList>
    </citation>
    <scope>NUCLEOTIDE SEQUENCE</scope>
</reference>
<organism evidence="4">
    <name type="scientific">Streptomyces griseoruber</name>
    <dbReference type="NCBI Taxonomy" id="1943"/>
    <lineage>
        <taxon>Bacteria</taxon>
        <taxon>Bacillati</taxon>
        <taxon>Actinomycetota</taxon>
        <taxon>Actinomycetes</taxon>
        <taxon>Kitasatosporales</taxon>
        <taxon>Streptomycetaceae</taxon>
        <taxon>Streptomyces</taxon>
    </lineage>
</organism>
<dbReference type="PANTHER" id="PTHR43775">
    <property type="entry name" value="FATTY ACID SYNTHASE"/>
    <property type="match status" value="1"/>
</dbReference>
<dbReference type="AlphaFoldDB" id="Q67G33"/>
<dbReference type="Pfam" id="PF00698">
    <property type="entry name" value="Acyl_transf_1"/>
    <property type="match status" value="1"/>
</dbReference>
<dbReference type="SMART" id="SM00827">
    <property type="entry name" value="PKS_AT"/>
    <property type="match status" value="1"/>
</dbReference>
<evidence type="ECO:0000256" key="2">
    <source>
        <dbReference type="ARBA" id="ARBA00022553"/>
    </source>
</evidence>
<dbReference type="InterPro" id="IPR016035">
    <property type="entry name" value="Acyl_Trfase/lysoPLipase"/>
</dbReference>
<proteinExistence type="predicted"/>
<evidence type="ECO:0000313" key="4">
    <source>
        <dbReference type="EMBL" id="AAP85359.1"/>
    </source>
</evidence>
<dbReference type="PANTHER" id="PTHR43775:SF37">
    <property type="entry name" value="SI:DKEY-61P9.11"/>
    <property type="match status" value="1"/>
</dbReference>
<dbReference type="Gene3D" id="3.40.366.10">
    <property type="entry name" value="Malonyl-Coenzyme A Acyl Carrier Protein, domain 2"/>
    <property type="match status" value="1"/>
</dbReference>